<feature type="domain" description="Renin receptor-like C-terminal transmembrane spanning segment" evidence="14">
    <location>
        <begin position="263"/>
        <end position="331"/>
    </location>
</feature>
<dbReference type="AlphaFoldDB" id="A0AAN7PBE5"/>
<sequence>MLQNLIFLVLFINLVKGNGELTVISSPPGAFFKGHQRITETDLLEVCSAALGFSIEHTSSFSGFYITDPFKLASAVVLVNVDGVTSLGGSNGHTFPLKTNVDENEISFLLSHRIQERYPNKKNIIVDVNLAQGLNSLKDIGFLKETNEIEPQKITYRFLKPTIKEDQEFIDEINTLNVITEQIRDGVITNDFEPDLITIKFLALHAVSDLHGENSSATNEAKQILLDEIDRLNTALKKTYSDRVLVAFSTNDASHTRRTREAPADTKETEDNSMNRAKTYSSNYPVIFNIILWFGVIMVFTLLAISMAIGYMDPGRDSIIYRMTSTRMKKDN</sequence>
<keyword evidence="9 12" id="KW-1133">Transmembrane helix</keyword>
<dbReference type="PANTHER" id="PTHR13351">
    <property type="entry name" value="RENIN RECEPTOR"/>
    <property type="match status" value="1"/>
</dbReference>
<evidence type="ECO:0000256" key="5">
    <source>
        <dbReference type="ARBA" id="ARBA00022685"/>
    </source>
</evidence>
<keyword evidence="17" id="KW-1185">Reference proteome</keyword>
<evidence type="ECO:0000256" key="2">
    <source>
        <dbReference type="ARBA" id="ARBA00004251"/>
    </source>
</evidence>
<evidence type="ECO:0000256" key="12">
    <source>
        <dbReference type="SAM" id="Phobius"/>
    </source>
</evidence>
<dbReference type="GO" id="GO:0009897">
    <property type="term" value="C:external side of plasma membrane"/>
    <property type="evidence" value="ECO:0007669"/>
    <property type="project" value="TreeGrafter"/>
</dbReference>
<comment type="subcellular location">
    <subcellularLocation>
        <location evidence="2">Cell membrane</location>
        <topology evidence="2">Single-pass type I membrane protein</topology>
    </subcellularLocation>
    <subcellularLocation>
        <location evidence="1">Endoplasmic reticulum membrane</location>
        <topology evidence="1">Single-pass type I membrane protein</topology>
    </subcellularLocation>
    <subcellularLocation>
        <location evidence="3">Vesicle</location>
    </subcellularLocation>
</comment>
<evidence type="ECO:0000259" key="15">
    <source>
        <dbReference type="Pfam" id="PF25294"/>
    </source>
</evidence>
<feature type="domain" description="Renin receptor N-terminal" evidence="15">
    <location>
        <begin position="18"/>
        <end position="249"/>
    </location>
</feature>
<comment type="caution">
    <text evidence="16">The sequence shown here is derived from an EMBL/GenBank/DDBJ whole genome shotgun (WGS) entry which is preliminary data.</text>
</comment>
<gene>
    <name evidence="16" type="ORF">RN001_005001</name>
</gene>
<evidence type="ECO:0008006" key="18">
    <source>
        <dbReference type="Google" id="ProtNLM"/>
    </source>
</evidence>
<dbReference type="Pfam" id="PF07850">
    <property type="entry name" value="Renin_r"/>
    <property type="match status" value="1"/>
</dbReference>
<evidence type="ECO:0000256" key="9">
    <source>
        <dbReference type="ARBA" id="ARBA00022989"/>
    </source>
</evidence>
<evidence type="ECO:0000256" key="10">
    <source>
        <dbReference type="ARBA" id="ARBA00023136"/>
    </source>
</evidence>
<dbReference type="InterPro" id="IPR056780">
    <property type="entry name" value="Renin_r_C"/>
</dbReference>
<reference evidence="17" key="1">
    <citation type="submission" date="2023-01" db="EMBL/GenBank/DDBJ databases">
        <title>Key to firefly adult light organ development and bioluminescence: homeobox transcription factors regulate luciferase expression and transportation to peroxisome.</title>
        <authorList>
            <person name="Fu X."/>
        </authorList>
    </citation>
    <scope>NUCLEOTIDE SEQUENCE [LARGE SCALE GENOMIC DNA]</scope>
</reference>
<accession>A0AAN7PBE5</accession>
<feature type="signal peptide" evidence="13">
    <location>
        <begin position="1"/>
        <end position="17"/>
    </location>
</feature>
<keyword evidence="5" id="KW-0165">Cleavage on pair of basic residues</keyword>
<dbReference type="GO" id="GO:0005789">
    <property type="term" value="C:endoplasmic reticulum membrane"/>
    <property type="evidence" value="ECO:0007669"/>
    <property type="project" value="UniProtKB-SubCell"/>
</dbReference>
<dbReference type="Pfam" id="PF25294">
    <property type="entry name" value="RENR_N"/>
    <property type="match status" value="1"/>
</dbReference>
<dbReference type="GO" id="GO:0030177">
    <property type="term" value="P:positive regulation of Wnt signaling pathway"/>
    <property type="evidence" value="ECO:0007669"/>
    <property type="project" value="TreeGrafter"/>
</dbReference>
<dbReference type="EMBL" id="JARPUR010000002">
    <property type="protein sequence ID" value="KAK4881682.1"/>
    <property type="molecule type" value="Genomic_DNA"/>
</dbReference>
<keyword evidence="11" id="KW-0675">Receptor</keyword>
<evidence type="ECO:0000256" key="8">
    <source>
        <dbReference type="ARBA" id="ARBA00022824"/>
    </source>
</evidence>
<evidence type="ECO:0000313" key="17">
    <source>
        <dbReference type="Proteomes" id="UP001353858"/>
    </source>
</evidence>
<dbReference type="InterPro" id="IPR057318">
    <property type="entry name" value="RENR_N"/>
</dbReference>
<dbReference type="Proteomes" id="UP001353858">
    <property type="component" value="Unassembled WGS sequence"/>
</dbReference>
<evidence type="ECO:0000259" key="14">
    <source>
        <dbReference type="Pfam" id="PF07850"/>
    </source>
</evidence>
<keyword evidence="8" id="KW-0256">Endoplasmic reticulum</keyword>
<dbReference type="GO" id="GO:0031982">
    <property type="term" value="C:vesicle"/>
    <property type="evidence" value="ECO:0007669"/>
    <property type="project" value="UniProtKB-SubCell"/>
</dbReference>
<feature type="chain" id="PRO_5043005138" description="Renin receptor" evidence="13">
    <location>
        <begin position="18"/>
        <end position="332"/>
    </location>
</feature>
<evidence type="ECO:0000256" key="7">
    <source>
        <dbReference type="ARBA" id="ARBA00022729"/>
    </source>
</evidence>
<dbReference type="InterPro" id="IPR012493">
    <property type="entry name" value="Renin_rcpt"/>
</dbReference>
<dbReference type="GO" id="GO:0038023">
    <property type="term" value="F:signaling receptor activity"/>
    <property type="evidence" value="ECO:0007669"/>
    <property type="project" value="InterPro"/>
</dbReference>
<feature type="transmembrane region" description="Helical" evidence="12">
    <location>
        <begin position="290"/>
        <end position="312"/>
    </location>
</feature>
<evidence type="ECO:0000256" key="1">
    <source>
        <dbReference type="ARBA" id="ARBA00004115"/>
    </source>
</evidence>
<dbReference type="PANTHER" id="PTHR13351:SF1">
    <property type="entry name" value="RENIN RECEPTOR"/>
    <property type="match status" value="1"/>
</dbReference>
<keyword evidence="6 12" id="KW-0812">Transmembrane</keyword>
<keyword evidence="7 13" id="KW-0732">Signal</keyword>
<keyword evidence="10 12" id="KW-0472">Membrane</keyword>
<evidence type="ECO:0000256" key="6">
    <source>
        <dbReference type="ARBA" id="ARBA00022692"/>
    </source>
</evidence>
<evidence type="ECO:0000256" key="3">
    <source>
        <dbReference type="ARBA" id="ARBA00004373"/>
    </source>
</evidence>
<evidence type="ECO:0000256" key="13">
    <source>
        <dbReference type="SAM" id="SignalP"/>
    </source>
</evidence>
<name>A0AAN7PBE5_9COLE</name>
<evidence type="ECO:0000256" key="11">
    <source>
        <dbReference type="ARBA" id="ARBA00023170"/>
    </source>
</evidence>
<organism evidence="16 17">
    <name type="scientific">Aquatica leii</name>
    <dbReference type="NCBI Taxonomy" id="1421715"/>
    <lineage>
        <taxon>Eukaryota</taxon>
        <taxon>Metazoa</taxon>
        <taxon>Ecdysozoa</taxon>
        <taxon>Arthropoda</taxon>
        <taxon>Hexapoda</taxon>
        <taxon>Insecta</taxon>
        <taxon>Pterygota</taxon>
        <taxon>Neoptera</taxon>
        <taxon>Endopterygota</taxon>
        <taxon>Coleoptera</taxon>
        <taxon>Polyphaga</taxon>
        <taxon>Elateriformia</taxon>
        <taxon>Elateroidea</taxon>
        <taxon>Lampyridae</taxon>
        <taxon>Luciolinae</taxon>
        <taxon>Aquatica</taxon>
    </lineage>
</organism>
<evidence type="ECO:0000256" key="4">
    <source>
        <dbReference type="ARBA" id="ARBA00022475"/>
    </source>
</evidence>
<evidence type="ECO:0000313" key="16">
    <source>
        <dbReference type="EMBL" id="KAK4881682.1"/>
    </source>
</evidence>
<proteinExistence type="predicted"/>
<dbReference type="GO" id="GO:0098588">
    <property type="term" value="C:bounding membrane of organelle"/>
    <property type="evidence" value="ECO:0007669"/>
    <property type="project" value="UniProtKB-ARBA"/>
</dbReference>
<protein>
    <recommendedName>
        <fullName evidence="18">Renin receptor</fullName>
    </recommendedName>
</protein>
<keyword evidence="4" id="KW-1003">Cell membrane</keyword>